<feature type="transmembrane region" description="Helical" evidence="9">
    <location>
        <begin position="27"/>
        <end position="46"/>
    </location>
</feature>
<feature type="region of interest" description="Disordered" evidence="8">
    <location>
        <begin position="297"/>
        <end position="322"/>
    </location>
</feature>
<keyword evidence="12" id="KW-1185">Reference proteome</keyword>
<keyword evidence="6" id="KW-0675">Receptor</keyword>
<dbReference type="InterPro" id="IPR017981">
    <property type="entry name" value="GPCR_2-like_7TM"/>
</dbReference>
<dbReference type="Gene3D" id="1.20.1070.10">
    <property type="entry name" value="Rhodopsin 7-helix transmembrane proteins"/>
    <property type="match status" value="1"/>
</dbReference>
<dbReference type="AlphaFoldDB" id="A0AAD5SFX9"/>
<dbReference type="SUPFAM" id="SSF81321">
    <property type="entry name" value="Family A G protein-coupled receptor-like"/>
    <property type="match status" value="1"/>
</dbReference>
<feature type="compositionally biased region" description="Polar residues" evidence="8">
    <location>
        <begin position="298"/>
        <end position="318"/>
    </location>
</feature>
<evidence type="ECO:0000313" key="11">
    <source>
        <dbReference type="EMBL" id="KAJ3053337.1"/>
    </source>
</evidence>
<reference evidence="11" key="1">
    <citation type="submission" date="2020-05" db="EMBL/GenBank/DDBJ databases">
        <title>Phylogenomic resolution of chytrid fungi.</title>
        <authorList>
            <person name="Stajich J.E."/>
            <person name="Amses K."/>
            <person name="Simmons R."/>
            <person name="Seto K."/>
            <person name="Myers J."/>
            <person name="Bonds A."/>
            <person name="Quandt C.A."/>
            <person name="Barry K."/>
            <person name="Liu P."/>
            <person name="Grigoriev I."/>
            <person name="Longcore J.E."/>
            <person name="James T.Y."/>
        </authorList>
    </citation>
    <scope>NUCLEOTIDE SEQUENCE</scope>
    <source>
        <strain evidence="11">JEL0318</strain>
    </source>
</reference>
<protein>
    <recommendedName>
        <fullName evidence="10">G-protein coupled receptors family 2 profile 2 domain-containing protein</fullName>
    </recommendedName>
</protein>
<evidence type="ECO:0000256" key="1">
    <source>
        <dbReference type="ARBA" id="ARBA00004141"/>
    </source>
</evidence>
<dbReference type="PRINTS" id="PR02001">
    <property type="entry name" value="GCR1CAMPR"/>
</dbReference>
<name>A0AAD5SFX9_9FUNG</name>
<keyword evidence="2 9" id="KW-0812">Transmembrane</keyword>
<dbReference type="PANTHER" id="PTHR23112">
    <property type="entry name" value="G PROTEIN-COUPLED RECEPTOR 157-RELATED"/>
    <property type="match status" value="1"/>
</dbReference>
<keyword evidence="5 9" id="KW-0472">Membrane</keyword>
<evidence type="ECO:0000256" key="6">
    <source>
        <dbReference type="ARBA" id="ARBA00023170"/>
    </source>
</evidence>
<accession>A0AAD5SFX9</accession>
<dbReference type="GO" id="GO:0007166">
    <property type="term" value="P:cell surface receptor signaling pathway"/>
    <property type="evidence" value="ECO:0007669"/>
    <property type="project" value="InterPro"/>
</dbReference>
<comment type="caution">
    <text evidence="11">The sequence shown here is derived from an EMBL/GenBank/DDBJ whole genome shotgun (WGS) entry which is preliminary data.</text>
</comment>
<feature type="region of interest" description="Disordered" evidence="8">
    <location>
        <begin position="349"/>
        <end position="450"/>
    </location>
</feature>
<dbReference type="Proteomes" id="UP001212841">
    <property type="component" value="Unassembled WGS sequence"/>
</dbReference>
<comment type="subcellular location">
    <subcellularLocation>
        <location evidence="1">Membrane</location>
        <topology evidence="1">Multi-pass membrane protein</topology>
    </subcellularLocation>
</comment>
<dbReference type="Pfam" id="PF05462">
    <property type="entry name" value="Dicty_CAR"/>
    <property type="match status" value="1"/>
</dbReference>
<feature type="compositionally biased region" description="Low complexity" evidence="8">
    <location>
        <begin position="384"/>
        <end position="394"/>
    </location>
</feature>
<dbReference type="PANTHER" id="PTHR23112:SF0">
    <property type="entry name" value="TRANSMEMBRANE PROTEIN 116"/>
    <property type="match status" value="1"/>
</dbReference>
<evidence type="ECO:0000259" key="10">
    <source>
        <dbReference type="PROSITE" id="PS50261"/>
    </source>
</evidence>
<feature type="transmembrane region" description="Helical" evidence="9">
    <location>
        <begin position="180"/>
        <end position="198"/>
    </location>
</feature>
<evidence type="ECO:0000256" key="7">
    <source>
        <dbReference type="ARBA" id="ARBA00023224"/>
    </source>
</evidence>
<feature type="domain" description="G-protein coupled receptors family 2 profile 2" evidence="10">
    <location>
        <begin position="23"/>
        <end position="290"/>
    </location>
</feature>
<dbReference type="InterPro" id="IPR022340">
    <property type="entry name" value="GPCR_GCR1_put"/>
</dbReference>
<dbReference type="GO" id="GO:0004930">
    <property type="term" value="F:G protein-coupled receptor activity"/>
    <property type="evidence" value="ECO:0007669"/>
    <property type="project" value="UniProtKB-KW"/>
</dbReference>
<sequence length="549" mass="61379">MIDDPAHPEPAHFDPTAQQKFALQTTINVMGALSVVGAACVVVSFIRNGTWRDRSARIVMMIAIADILACGSYGIGRRVVTNPTACLLQGIGIQWGALATCFWTACLSTNIFIALYRSRTSNSDFQRLEPWYHLISWGGTGLITFGLLGAYQAEKGPVYAQNTLWCHFATPYDAFRMSMFYAWIWVVFAWNVFAYVSVGRKLYQSERSLKAFAGSQSESSDAKRERATARYIRRASLYLAVFFLNWAFATINRVQNIAMPSKPLFVLYYLHAFWTPSGGLLNAIVYFYNQRAARERQTSNNKSYHQSETTLSSTNGSTLDLDKKGSSNGYFSTLRSTFSNPSQENIVNISAPLPSSYPLMTSADRQGQRQSTYPSKDVYTLYNTRRSPTSPTTSVHKTPPSLYELTPPHSLHRSPTSPSSTNADIYPPPPSRPPTAPIPRYPSSELSTHTTHSTVNLVHQDLSLGQAKRYDIYQGPLFTPPTSPAAPRGQHEYSRHEYRDIGMQQQPRNYAYSDYNTYSAPVSGPANAAPQPAPQRGYVMRAEQAYRIE</sequence>
<dbReference type="GO" id="GO:0007189">
    <property type="term" value="P:adenylate cyclase-activating G protein-coupled receptor signaling pathway"/>
    <property type="evidence" value="ECO:0007669"/>
    <property type="project" value="TreeGrafter"/>
</dbReference>
<keyword evidence="4" id="KW-0297">G-protein coupled receptor</keyword>
<feature type="transmembrane region" description="Helical" evidence="9">
    <location>
        <begin position="130"/>
        <end position="151"/>
    </location>
</feature>
<evidence type="ECO:0000256" key="5">
    <source>
        <dbReference type="ARBA" id="ARBA00023136"/>
    </source>
</evidence>
<keyword evidence="7" id="KW-0807">Transducer</keyword>
<dbReference type="PROSITE" id="PS50261">
    <property type="entry name" value="G_PROTEIN_RECEP_F2_4"/>
    <property type="match status" value="1"/>
</dbReference>
<gene>
    <name evidence="11" type="ORF">HK097_004510</name>
</gene>
<evidence type="ECO:0000256" key="9">
    <source>
        <dbReference type="SAM" id="Phobius"/>
    </source>
</evidence>
<evidence type="ECO:0000256" key="4">
    <source>
        <dbReference type="ARBA" id="ARBA00023040"/>
    </source>
</evidence>
<dbReference type="EMBL" id="JADGJD010000216">
    <property type="protein sequence ID" value="KAJ3053337.1"/>
    <property type="molecule type" value="Genomic_DNA"/>
</dbReference>
<evidence type="ECO:0000256" key="3">
    <source>
        <dbReference type="ARBA" id="ARBA00022989"/>
    </source>
</evidence>
<dbReference type="PRINTS" id="PR02000">
    <property type="entry name" value="GCR1PLANT"/>
</dbReference>
<evidence type="ECO:0000313" key="12">
    <source>
        <dbReference type="Proteomes" id="UP001212841"/>
    </source>
</evidence>
<feature type="compositionally biased region" description="Low complexity" evidence="8">
    <location>
        <begin position="441"/>
        <end position="450"/>
    </location>
</feature>
<feature type="transmembrane region" description="Helical" evidence="9">
    <location>
        <begin position="266"/>
        <end position="288"/>
    </location>
</feature>
<proteinExistence type="predicted"/>
<keyword evidence="3 9" id="KW-1133">Transmembrane helix</keyword>
<feature type="transmembrane region" description="Helical" evidence="9">
    <location>
        <begin position="58"/>
        <end position="75"/>
    </location>
</feature>
<organism evidence="11 12">
    <name type="scientific">Rhizophlyctis rosea</name>
    <dbReference type="NCBI Taxonomy" id="64517"/>
    <lineage>
        <taxon>Eukaryota</taxon>
        <taxon>Fungi</taxon>
        <taxon>Fungi incertae sedis</taxon>
        <taxon>Chytridiomycota</taxon>
        <taxon>Chytridiomycota incertae sedis</taxon>
        <taxon>Chytridiomycetes</taxon>
        <taxon>Rhizophlyctidales</taxon>
        <taxon>Rhizophlyctidaceae</taxon>
        <taxon>Rhizophlyctis</taxon>
    </lineage>
</organism>
<feature type="compositionally biased region" description="Polar residues" evidence="8">
    <location>
        <begin position="363"/>
        <end position="374"/>
    </location>
</feature>
<feature type="transmembrane region" description="Helical" evidence="9">
    <location>
        <begin position="95"/>
        <end position="118"/>
    </location>
</feature>
<dbReference type="GO" id="GO:0005886">
    <property type="term" value="C:plasma membrane"/>
    <property type="evidence" value="ECO:0007669"/>
    <property type="project" value="TreeGrafter"/>
</dbReference>
<feature type="transmembrane region" description="Helical" evidence="9">
    <location>
        <begin position="235"/>
        <end position="254"/>
    </location>
</feature>
<evidence type="ECO:0000256" key="2">
    <source>
        <dbReference type="ARBA" id="ARBA00022692"/>
    </source>
</evidence>
<feature type="compositionally biased region" description="Polar residues" evidence="8">
    <location>
        <begin position="413"/>
        <end position="423"/>
    </location>
</feature>
<dbReference type="InterPro" id="IPR022343">
    <property type="entry name" value="GCR1-cAMP_receptor"/>
</dbReference>
<evidence type="ECO:0000256" key="8">
    <source>
        <dbReference type="SAM" id="MobiDB-lite"/>
    </source>
</evidence>
<feature type="compositionally biased region" description="Pro residues" evidence="8">
    <location>
        <begin position="426"/>
        <end position="440"/>
    </location>
</feature>